<dbReference type="Pfam" id="PF18962">
    <property type="entry name" value="Por_Secre_tail"/>
    <property type="match status" value="1"/>
</dbReference>
<feature type="domain" description="Secretion system C-terminal sorting" evidence="3">
    <location>
        <begin position="286"/>
        <end position="355"/>
    </location>
</feature>
<sequence length="356" mass="37779">MKKKLLLLATVILSIVQSFGQVTLPLYESFNYTEGEALANASPAKSQWTSVATASSLDDQIIASPGWVTTGIPGYGGSALFIQGGSTDPQIKFTSQTSGTVYYSFLAIFKENSAAPGTVWTGADPGIQFISLGQESSTTPGNTNYTCSIFIKKSGAGFVLGINKGSSTTETTWGSTVYNLDTEYYIIASHTFDLVTNIPTSKLWVIDPATSSGTDVPNVEPAATITSNLGTTNRLNVDRIYIRQDSNAKTPGIIIDELRVATNYNTVTGTTAPLGLSKNEIAGLNVYPNPVTNGKVFISSSSSDAKKITIYDILGKQLIHNEVSNGTLDVSSLSKGVYLMKISEGASSSTRKLIVE</sequence>
<dbReference type="KEGG" id="fnk:E1750_01105"/>
<gene>
    <name evidence="4" type="ORF">E1750_01105</name>
</gene>
<dbReference type="EMBL" id="CP037933">
    <property type="protein sequence ID" value="QBN17452.1"/>
    <property type="molecule type" value="Genomic_DNA"/>
</dbReference>
<dbReference type="InterPro" id="IPR026444">
    <property type="entry name" value="Secre_tail"/>
</dbReference>
<evidence type="ECO:0000256" key="2">
    <source>
        <dbReference type="SAM" id="SignalP"/>
    </source>
</evidence>
<feature type="chain" id="PRO_5020188645" evidence="2">
    <location>
        <begin position="21"/>
        <end position="356"/>
    </location>
</feature>
<evidence type="ECO:0000313" key="5">
    <source>
        <dbReference type="Proteomes" id="UP000291124"/>
    </source>
</evidence>
<evidence type="ECO:0000259" key="3">
    <source>
        <dbReference type="Pfam" id="PF18962"/>
    </source>
</evidence>
<feature type="signal peptide" evidence="2">
    <location>
        <begin position="1"/>
        <end position="20"/>
    </location>
</feature>
<evidence type="ECO:0000256" key="1">
    <source>
        <dbReference type="ARBA" id="ARBA00022729"/>
    </source>
</evidence>
<keyword evidence="1 2" id="KW-0732">Signal</keyword>
<dbReference type="AlphaFoldDB" id="A0A4V1AGB4"/>
<dbReference type="OrthoDB" id="1056765at2"/>
<accession>A0A4V1AGB4</accession>
<dbReference type="NCBIfam" id="TIGR04183">
    <property type="entry name" value="Por_Secre_tail"/>
    <property type="match status" value="1"/>
</dbReference>
<keyword evidence="5" id="KW-1185">Reference proteome</keyword>
<dbReference type="RefSeq" id="WP_133274983.1">
    <property type="nucleotide sequence ID" value="NZ_CP037933.1"/>
</dbReference>
<dbReference type="Proteomes" id="UP000291124">
    <property type="component" value="Chromosome"/>
</dbReference>
<name>A0A4V1AGB4_9FLAO</name>
<reference evidence="5" key="1">
    <citation type="submission" date="2019-03" db="EMBL/GenBank/DDBJ databases">
        <title>Flavobacterium sp.</title>
        <authorList>
            <person name="Kim H."/>
        </authorList>
    </citation>
    <scope>NUCLEOTIDE SEQUENCE [LARGE SCALE GENOMIC DNA]</scope>
    <source>
        <strain evidence="5">GS13</strain>
    </source>
</reference>
<protein>
    <submittedName>
        <fullName evidence="4">T9SS type A sorting domain-containing protein</fullName>
    </submittedName>
</protein>
<organism evidence="4 5">
    <name type="scientific">Flavobacterium nackdongense</name>
    <dbReference type="NCBI Taxonomy" id="2547394"/>
    <lineage>
        <taxon>Bacteria</taxon>
        <taxon>Pseudomonadati</taxon>
        <taxon>Bacteroidota</taxon>
        <taxon>Flavobacteriia</taxon>
        <taxon>Flavobacteriales</taxon>
        <taxon>Flavobacteriaceae</taxon>
        <taxon>Flavobacterium</taxon>
    </lineage>
</organism>
<proteinExistence type="predicted"/>
<evidence type="ECO:0000313" key="4">
    <source>
        <dbReference type="EMBL" id="QBN17452.1"/>
    </source>
</evidence>